<dbReference type="GeneID" id="140012650"/>
<sequence>MIHRIKKSNGVWVDADADIESEAISYFSNLFSSPSESASDMLHLIPHMISGEDNGRLEAVPSMEDVHRVVRAMDGDSAAGPDGFTGKFYTLHGKLLRRIFIARVLADRVAGVLPKIISAPQTGVSWLHIIGVLRKFGFGELFIDLVWWLLYNVWFSVIINGSSYGFFKSMKELRQGDPLSSALFIIGAEVLSRDLNDLMVQLSFLGFKVPYGCPSVTHLAFADDVLIFTNGSSSSLNDIKQVLEMYQRCLGQLINAQKSGYLVHPSLSLARKRVIERVMRKGPVMKIKVPVCGRQDTCCHRCQFNCCPQL</sequence>
<evidence type="ECO:0000313" key="4">
    <source>
        <dbReference type="RefSeq" id="XP_071917028.1"/>
    </source>
</evidence>
<keyword evidence="3" id="KW-1185">Reference proteome</keyword>
<proteinExistence type="predicted"/>
<accession>A0ABM4VBX0</accession>
<keyword evidence="1" id="KW-1133">Transmembrane helix</keyword>
<keyword evidence="1" id="KW-0812">Transmembrane</keyword>
<dbReference type="InterPro" id="IPR052343">
    <property type="entry name" value="Retrotransposon-Effector_Assoc"/>
</dbReference>
<keyword evidence="1" id="KW-0472">Membrane</keyword>
<feature type="transmembrane region" description="Helical" evidence="1">
    <location>
        <begin position="145"/>
        <end position="167"/>
    </location>
</feature>
<dbReference type="PANTHER" id="PTHR46890">
    <property type="entry name" value="NON-LTR RETROLELEMENT REVERSE TRANSCRIPTASE-LIKE PROTEIN-RELATED"/>
    <property type="match status" value="1"/>
</dbReference>
<evidence type="ECO:0000313" key="3">
    <source>
        <dbReference type="Proteomes" id="UP001652660"/>
    </source>
</evidence>
<gene>
    <name evidence="4" type="primary">LOC140012650</name>
</gene>
<dbReference type="Proteomes" id="UP001652660">
    <property type="component" value="Chromosome 8e"/>
</dbReference>
<name>A0ABM4VBX0_COFAR</name>
<evidence type="ECO:0000259" key="2">
    <source>
        <dbReference type="Pfam" id="PF00078"/>
    </source>
</evidence>
<dbReference type="PANTHER" id="PTHR46890:SF28">
    <property type="entry name" value="REVERSE TRANSCRIPTASE DOMAIN-CONTAINING PROTEIN"/>
    <property type="match status" value="1"/>
</dbReference>
<protein>
    <recommendedName>
        <fullName evidence="2">Reverse transcriptase domain-containing protein</fullName>
    </recommendedName>
</protein>
<evidence type="ECO:0000256" key="1">
    <source>
        <dbReference type="SAM" id="Phobius"/>
    </source>
</evidence>
<dbReference type="RefSeq" id="XP_071917028.1">
    <property type="nucleotide sequence ID" value="XM_072060927.1"/>
</dbReference>
<feature type="domain" description="Reverse transcriptase" evidence="2">
    <location>
        <begin position="128"/>
        <end position="262"/>
    </location>
</feature>
<feature type="transmembrane region" description="Helical" evidence="1">
    <location>
        <begin position="112"/>
        <end position="133"/>
    </location>
</feature>
<dbReference type="InterPro" id="IPR000477">
    <property type="entry name" value="RT_dom"/>
</dbReference>
<dbReference type="Pfam" id="PF00078">
    <property type="entry name" value="RVT_1"/>
    <property type="match status" value="1"/>
</dbReference>
<organism evidence="3 4">
    <name type="scientific">Coffea arabica</name>
    <name type="common">Arabian coffee</name>
    <dbReference type="NCBI Taxonomy" id="13443"/>
    <lineage>
        <taxon>Eukaryota</taxon>
        <taxon>Viridiplantae</taxon>
        <taxon>Streptophyta</taxon>
        <taxon>Embryophyta</taxon>
        <taxon>Tracheophyta</taxon>
        <taxon>Spermatophyta</taxon>
        <taxon>Magnoliopsida</taxon>
        <taxon>eudicotyledons</taxon>
        <taxon>Gunneridae</taxon>
        <taxon>Pentapetalae</taxon>
        <taxon>asterids</taxon>
        <taxon>lamiids</taxon>
        <taxon>Gentianales</taxon>
        <taxon>Rubiaceae</taxon>
        <taxon>Ixoroideae</taxon>
        <taxon>Gardenieae complex</taxon>
        <taxon>Bertiereae - Coffeeae clade</taxon>
        <taxon>Coffeeae</taxon>
        <taxon>Coffea</taxon>
    </lineage>
</organism>
<reference evidence="4" key="1">
    <citation type="submission" date="2025-08" db="UniProtKB">
        <authorList>
            <consortium name="RefSeq"/>
        </authorList>
    </citation>
    <scope>IDENTIFICATION</scope>
    <source>
        <tissue evidence="4">Leaves</tissue>
    </source>
</reference>